<dbReference type="GO" id="GO:0016020">
    <property type="term" value="C:membrane"/>
    <property type="evidence" value="ECO:0007669"/>
    <property type="project" value="InterPro"/>
</dbReference>
<dbReference type="PANTHER" id="PTHR34220">
    <property type="entry name" value="SENSOR HISTIDINE KINASE YPDA"/>
    <property type="match status" value="1"/>
</dbReference>
<sequence>MMTFYDQEMLTANKKNMKRIRYFSAWSFALIFTILYSSLIFSLFATIHPEGTPSTWASFFFYVAAGLATFSSIYFCYRLIRKRESAMSIGWFYGLLFVMSLLLFPFVYGLYYGVIVNRMIYSGGATISFILNESRIMVGVFHVPICFSIIVGLYNEKVFRLNQDIIEKENMLSETRLVQLQQQVDPHFLFNNLNILSALIQSSPAQAEIFSQRLSELYRYHLRSGKQPLVTLLDELQYMQDYFFLLSSRFGDAFRLDLQEVEPCTKEKLYIVTGTLQLLLENVVKHNAVSLYQPLIIRVKISNEMLVMENEIRFREAISEGVGLKNLEHRYKILSGKTIIYESIEGSFRVQVPLIKQLKLDEA</sequence>
<dbReference type="InterPro" id="IPR010559">
    <property type="entry name" value="Sig_transdc_His_kin_internal"/>
</dbReference>
<dbReference type="AlphaFoldDB" id="A0A4R6J381"/>
<accession>A0A4R6J381</accession>
<evidence type="ECO:0000256" key="1">
    <source>
        <dbReference type="SAM" id="Phobius"/>
    </source>
</evidence>
<proteinExistence type="predicted"/>
<evidence type="ECO:0000313" key="4">
    <source>
        <dbReference type="Proteomes" id="UP000295741"/>
    </source>
</evidence>
<dbReference type="OrthoDB" id="9809908at2"/>
<name>A0A4R6J381_9BACT</name>
<dbReference type="EMBL" id="SNWP01000010">
    <property type="protein sequence ID" value="TDO29241.1"/>
    <property type="molecule type" value="Genomic_DNA"/>
</dbReference>
<keyword evidence="1" id="KW-0812">Transmembrane</keyword>
<protein>
    <submittedName>
        <fullName evidence="3">Histidine kinase</fullName>
    </submittedName>
</protein>
<feature type="transmembrane region" description="Helical" evidence="1">
    <location>
        <begin position="20"/>
        <end position="47"/>
    </location>
</feature>
<gene>
    <name evidence="3" type="ORF">BC659_1324</name>
</gene>
<dbReference type="InterPro" id="IPR050640">
    <property type="entry name" value="Bact_2-comp_sensor_kinase"/>
</dbReference>
<keyword evidence="4" id="KW-1185">Reference proteome</keyword>
<feature type="transmembrane region" description="Helical" evidence="1">
    <location>
        <begin position="92"/>
        <end position="114"/>
    </location>
</feature>
<feature type="transmembrane region" description="Helical" evidence="1">
    <location>
        <begin position="134"/>
        <end position="154"/>
    </location>
</feature>
<dbReference type="GO" id="GO:0000155">
    <property type="term" value="F:phosphorelay sensor kinase activity"/>
    <property type="evidence" value="ECO:0007669"/>
    <property type="project" value="InterPro"/>
</dbReference>
<evidence type="ECO:0000313" key="3">
    <source>
        <dbReference type="EMBL" id="TDO29241.1"/>
    </source>
</evidence>
<keyword evidence="3" id="KW-0808">Transferase</keyword>
<feature type="transmembrane region" description="Helical" evidence="1">
    <location>
        <begin position="59"/>
        <end position="80"/>
    </location>
</feature>
<comment type="caution">
    <text evidence="3">The sequence shown here is derived from an EMBL/GenBank/DDBJ whole genome shotgun (WGS) entry which is preliminary data.</text>
</comment>
<dbReference type="RefSeq" id="WP_133473843.1">
    <property type="nucleotide sequence ID" value="NZ_SNWP01000010.1"/>
</dbReference>
<evidence type="ECO:0000259" key="2">
    <source>
        <dbReference type="Pfam" id="PF06580"/>
    </source>
</evidence>
<keyword evidence="3" id="KW-0418">Kinase</keyword>
<dbReference type="Pfam" id="PF06580">
    <property type="entry name" value="His_kinase"/>
    <property type="match status" value="1"/>
</dbReference>
<organism evidence="3 4">
    <name type="scientific">Sediminibacterium goheungense</name>
    <dbReference type="NCBI Taxonomy" id="1086393"/>
    <lineage>
        <taxon>Bacteria</taxon>
        <taxon>Pseudomonadati</taxon>
        <taxon>Bacteroidota</taxon>
        <taxon>Chitinophagia</taxon>
        <taxon>Chitinophagales</taxon>
        <taxon>Chitinophagaceae</taxon>
        <taxon>Sediminibacterium</taxon>
    </lineage>
</organism>
<keyword evidence="1" id="KW-1133">Transmembrane helix</keyword>
<dbReference type="Proteomes" id="UP000295741">
    <property type="component" value="Unassembled WGS sequence"/>
</dbReference>
<reference evidence="3 4" key="1">
    <citation type="submission" date="2019-03" db="EMBL/GenBank/DDBJ databases">
        <title>Genomic Encyclopedia of Archaeal and Bacterial Type Strains, Phase II (KMG-II): from individual species to whole genera.</title>
        <authorList>
            <person name="Goeker M."/>
        </authorList>
    </citation>
    <scope>NUCLEOTIDE SEQUENCE [LARGE SCALE GENOMIC DNA]</scope>
    <source>
        <strain evidence="3 4">DSM 28323</strain>
    </source>
</reference>
<dbReference type="PANTHER" id="PTHR34220:SF7">
    <property type="entry name" value="SENSOR HISTIDINE KINASE YPDA"/>
    <property type="match status" value="1"/>
</dbReference>
<keyword evidence="1" id="KW-0472">Membrane</keyword>
<feature type="domain" description="Signal transduction histidine kinase internal region" evidence="2">
    <location>
        <begin position="176"/>
        <end position="254"/>
    </location>
</feature>